<dbReference type="Proteomes" id="UP001140011">
    <property type="component" value="Unassembled WGS sequence"/>
</dbReference>
<gene>
    <name evidence="2" type="ORF">GGI19_006585</name>
</gene>
<dbReference type="EMBL" id="JANBUH010001531">
    <property type="protein sequence ID" value="KAJ2744605.1"/>
    <property type="molecule type" value="Genomic_DNA"/>
</dbReference>
<keyword evidence="3" id="KW-1185">Reference proteome</keyword>
<dbReference type="AlphaFoldDB" id="A0A9W8L8H0"/>
<reference evidence="2" key="1">
    <citation type="submission" date="2022-07" db="EMBL/GenBank/DDBJ databases">
        <title>Phylogenomic reconstructions and comparative analyses of Kickxellomycotina fungi.</title>
        <authorList>
            <person name="Reynolds N.K."/>
            <person name="Stajich J.E."/>
            <person name="Barry K."/>
            <person name="Grigoriev I.V."/>
            <person name="Crous P."/>
            <person name="Smith M.E."/>
        </authorList>
    </citation>
    <scope>NUCLEOTIDE SEQUENCE</scope>
    <source>
        <strain evidence="2">BCRC 34297</strain>
    </source>
</reference>
<dbReference type="OrthoDB" id="10331781at2759"/>
<evidence type="ECO:0000256" key="1">
    <source>
        <dbReference type="SAM" id="MobiDB-lite"/>
    </source>
</evidence>
<comment type="caution">
    <text evidence="2">The sequence shown here is derived from an EMBL/GenBank/DDBJ whole genome shotgun (WGS) entry which is preliminary data.</text>
</comment>
<protein>
    <submittedName>
        <fullName evidence="2">Uncharacterized protein</fullName>
    </submittedName>
</protein>
<accession>A0A9W8L8H0</accession>
<evidence type="ECO:0000313" key="3">
    <source>
        <dbReference type="Proteomes" id="UP001140011"/>
    </source>
</evidence>
<feature type="region of interest" description="Disordered" evidence="1">
    <location>
        <begin position="70"/>
        <end position="110"/>
    </location>
</feature>
<name>A0A9W8L8H0_9FUNG</name>
<proteinExistence type="predicted"/>
<evidence type="ECO:0000313" key="2">
    <source>
        <dbReference type="EMBL" id="KAJ2744605.1"/>
    </source>
</evidence>
<organism evidence="2 3">
    <name type="scientific">Coemansia pectinata</name>
    <dbReference type="NCBI Taxonomy" id="1052879"/>
    <lineage>
        <taxon>Eukaryota</taxon>
        <taxon>Fungi</taxon>
        <taxon>Fungi incertae sedis</taxon>
        <taxon>Zoopagomycota</taxon>
        <taxon>Kickxellomycotina</taxon>
        <taxon>Kickxellomycetes</taxon>
        <taxon>Kickxellales</taxon>
        <taxon>Kickxellaceae</taxon>
        <taxon>Coemansia</taxon>
    </lineage>
</organism>
<sequence length="110" mass="12385">MDQTQYDKPLDNLDDYLDAFKEILKGVELFKQKLNTVEENQQLQSKRLQVLERFVEAEVRRVQSSQAVAAKQGASLPAHVPIAKKASKRSSSNTTPRLKKKLASSTGRSK</sequence>